<dbReference type="EMBL" id="MU006227">
    <property type="protein sequence ID" value="KAF2825958.1"/>
    <property type="molecule type" value="Genomic_DNA"/>
</dbReference>
<dbReference type="AlphaFoldDB" id="A0A6A6ZZ59"/>
<proteinExistence type="predicted"/>
<keyword evidence="2" id="KW-1185">Reference proteome</keyword>
<gene>
    <name evidence="1" type="ORF">CC86DRAFT_37010</name>
</gene>
<reference evidence="1" key="1">
    <citation type="journal article" date="2020" name="Stud. Mycol.">
        <title>101 Dothideomycetes genomes: a test case for predicting lifestyles and emergence of pathogens.</title>
        <authorList>
            <person name="Haridas S."/>
            <person name="Albert R."/>
            <person name="Binder M."/>
            <person name="Bloem J."/>
            <person name="Labutti K."/>
            <person name="Salamov A."/>
            <person name="Andreopoulos B."/>
            <person name="Baker S."/>
            <person name="Barry K."/>
            <person name="Bills G."/>
            <person name="Bluhm B."/>
            <person name="Cannon C."/>
            <person name="Castanera R."/>
            <person name="Culley D."/>
            <person name="Daum C."/>
            <person name="Ezra D."/>
            <person name="Gonzalez J."/>
            <person name="Henrissat B."/>
            <person name="Kuo A."/>
            <person name="Liang C."/>
            <person name="Lipzen A."/>
            <person name="Lutzoni F."/>
            <person name="Magnuson J."/>
            <person name="Mondo S."/>
            <person name="Nolan M."/>
            <person name="Ohm R."/>
            <person name="Pangilinan J."/>
            <person name="Park H.-J."/>
            <person name="Ramirez L."/>
            <person name="Alfaro M."/>
            <person name="Sun H."/>
            <person name="Tritt A."/>
            <person name="Yoshinaga Y."/>
            <person name="Zwiers L.-H."/>
            <person name="Turgeon B."/>
            <person name="Goodwin S."/>
            <person name="Spatafora J."/>
            <person name="Crous P."/>
            <person name="Grigoriev I."/>
        </authorList>
    </citation>
    <scope>NUCLEOTIDE SEQUENCE</scope>
    <source>
        <strain evidence="1">CBS 113818</strain>
    </source>
</reference>
<sequence length="116" mass="13661">MDPCAVLHLWVVDCACTFVACQRRRNFEEHSIKWCNVRKCMNKRSHEFYGASARTLGDVHVICSVHCFIHYIRSERTSGYRDINRRTYIPKTILKEIHVCAPSLGTRENRIHVLER</sequence>
<evidence type="ECO:0000313" key="1">
    <source>
        <dbReference type="EMBL" id="KAF2825958.1"/>
    </source>
</evidence>
<evidence type="ECO:0000313" key="2">
    <source>
        <dbReference type="Proteomes" id="UP000799424"/>
    </source>
</evidence>
<name>A0A6A6ZZ59_9PLEO</name>
<accession>A0A6A6ZZ59</accession>
<protein>
    <submittedName>
        <fullName evidence="1">Uncharacterized protein</fullName>
    </submittedName>
</protein>
<organism evidence="1 2">
    <name type="scientific">Ophiobolus disseminans</name>
    <dbReference type="NCBI Taxonomy" id="1469910"/>
    <lineage>
        <taxon>Eukaryota</taxon>
        <taxon>Fungi</taxon>
        <taxon>Dikarya</taxon>
        <taxon>Ascomycota</taxon>
        <taxon>Pezizomycotina</taxon>
        <taxon>Dothideomycetes</taxon>
        <taxon>Pleosporomycetidae</taxon>
        <taxon>Pleosporales</taxon>
        <taxon>Pleosporineae</taxon>
        <taxon>Phaeosphaeriaceae</taxon>
        <taxon>Ophiobolus</taxon>
    </lineage>
</organism>
<dbReference type="Proteomes" id="UP000799424">
    <property type="component" value="Unassembled WGS sequence"/>
</dbReference>